<evidence type="ECO:0000313" key="11">
    <source>
        <dbReference type="Proteomes" id="UP001055712"/>
    </source>
</evidence>
<evidence type="ECO:0000256" key="8">
    <source>
        <dbReference type="SAM" id="MobiDB-lite"/>
    </source>
</evidence>
<evidence type="ECO:0000256" key="1">
    <source>
        <dbReference type="ARBA" id="ARBA00004123"/>
    </source>
</evidence>
<dbReference type="Pfam" id="PF08638">
    <property type="entry name" value="Med14"/>
    <property type="match status" value="1"/>
</dbReference>
<dbReference type="GO" id="GO:0003712">
    <property type="term" value="F:transcription coregulator activity"/>
    <property type="evidence" value="ECO:0007669"/>
    <property type="project" value="UniProtKB-UniRule"/>
</dbReference>
<evidence type="ECO:0000256" key="6">
    <source>
        <dbReference type="ARBA" id="ARBA00023242"/>
    </source>
</evidence>
<comment type="subcellular location">
    <subcellularLocation>
        <location evidence="1 7">Nucleus</location>
    </subcellularLocation>
</comment>
<comment type="subunit">
    <text evidence="7">Component of the Mediator complex.</text>
</comment>
<evidence type="ECO:0000256" key="2">
    <source>
        <dbReference type="ARBA" id="ARBA00007813"/>
    </source>
</evidence>
<evidence type="ECO:0000256" key="7">
    <source>
        <dbReference type="RuleBase" id="RU365082"/>
    </source>
</evidence>
<reference evidence="10" key="1">
    <citation type="journal article" date="2019" name="Plant J.">
        <title>Chlorella vulgaris genome assembly and annotation reveals the molecular basis for metabolic acclimation to high light conditions.</title>
        <authorList>
            <person name="Cecchin M."/>
            <person name="Marcolungo L."/>
            <person name="Rossato M."/>
            <person name="Girolomoni L."/>
            <person name="Cosentino E."/>
            <person name="Cuine S."/>
            <person name="Li-Beisson Y."/>
            <person name="Delledonne M."/>
            <person name="Ballottari M."/>
        </authorList>
    </citation>
    <scope>NUCLEOTIDE SEQUENCE</scope>
    <source>
        <strain evidence="10">211/11P</strain>
    </source>
</reference>
<feature type="compositionally biased region" description="Low complexity" evidence="8">
    <location>
        <begin position="871"/>
        <end position="886"/>
    </location>
</feature>
<feature type="compositionally biased region" description="Basic and acidic residues" evidence="8">
    <location>
        <begin position="386"/>
        <end position="403"/>
    </location>
</feature>
<dbReference type="Proteomes" id="UP001055712">
    <property type="component" value="Unassembled WGS sequence"/>
</dbReference>
<dbReference type="PANTHER" id="PTHR12809:SF2">
    <property type="entry name" value="MEDIATOR OF RNA POLYMERASE II TRANSCRIPTION SUBUNIT 14"/>
    <property type="match status" value="1"/>
</dbReference>
<feature type="region of interest" description="Disordered" evidence="8">
    <location>
        <begin position="870"/>
        <end position="901"/>
    </location>
</feature>
<protein>
    <recommendedName>
        <fullName evidence="7">Mediator of RNA polymerase II transcription subunit 14</fullName>
    </recommendedName>
    <alternativeName>
        <fullName evidence="7">Mediator complex subunit 14</fullName>
    </alternativeName>
</protein>
<dbReference type="GO" id="GO:0016592">
    <property type="term" value="C:mediator complex"/>
    <property type="evidence" value="ECO:0007669"/>
    <property type="project" value="UniProtKB-UniRule"/>
</dbReference>
<keyword evidence="3 7" id="KW-0805">Transcription regulation</keyword>
<comment type="caution">
    <text evidence="10">The sequence shown here is derived from an EMBL/GenBank/DDBJ whole genome shotgun (WGS) entry which is preliminary data.</text>
</comment>
<dbReference type="GO" id="GO:0006357">
    <property type="term" value="P:regulation of transcription by RNA polymerase II"/>
    <property type="evidence" value="ECO:0007669"/>
    <property type="project" value="InterPro"/>
</dbReference>
<evidence type="ECO:0000256" key="5">
    <source>
        <dbReference type="ARBA" id="ARBA00023163"/>
    </source>
</evidence>
<evidence type="ECO:0000256" key="3">
    <source>
        <dbReference type="ARBA" id="ARBA00023015"/>
    </source>
</evidence>
<comment type="function">
    <text evidence="7">Component of the Mediator complex, a coactivator involved in the regulated transcription of nearly all RNA polymerase II-dependent genes. Mediator functions as a bridge to convey information from gene-specific regulatory proteins to the basal RNA polymerase II transcription machinery. Mediator is recruited to promoters by direct interactions with regulatory proteins and serves as a scaffold for the assembly of a functional preinitiation complex with RNA polymerase II and the general transcription factors.</text>
</comment>
<organism evidence="10 11">
    <name type="scientific">Chlorella vulgaris</name>
    <name type="common">Green alga</name>
    <dbReference type="NCBI Taxonomy" id="3077"/>
    <lineage>
        <taxon>Eukaryota</taxon>
        <taxon>Viridiplantae</taxon>
        <taxon>Chlorophyta</taxon>
        <taxon>core chlorophytes</taxon>
        <taxon>Trebouxiophyceae</taxon>
        <taxon>Chlorellales</taxon>
        <taxon>Chlorellaceae</taxon>
        <taxon>Chlorella clade</taxon>
        <taxon>Chlorella</taxon>
    </lineage>
</organism>
<dbReference type="OrthoDB" id="514257at2759"/>
<comment type="similarity">
    <text evidence="2 7">Belongs to the Mediator complex subunit 14 family.</text>
</comment>
<keyword evidence="11" id="KW-1185">Reference proteome</keyword>
<name>A0A9D4YVU7_CHLVU</name>
<gene>
    <name evidence="10" type="ORF">D9Q98_007402</name>
</gene>
<dbReference type="InterPro" id="IPR013947">
    <property type="entry name" value="Mediator_Med14"/>
</dbReference>
<dbReference type="GO" id="GO:0070847">
    <property type="term" value="C:core mediator complex"/>
    <property type="evidence" value="ECO:0007669"/>
    <property type="project" value="TreeGrafter"/>
</dbReference>
<dbReference type="EMBL" id="SIDB01000009">
    <property type="protein sequence ID" value="KAI3428580.1"/>
    <property type="molecule type" value="Genomic_DNA"/>
</dbReference>
<feature type="region of interest" description="Disordered" evidence="8">
    <location>
        <begin position="1161"/>
        <end position="1212"/>
    </location>
</feature>
<evidence type="ECO:0000259" key="9">
    <source>
        <dbReference type="Pfam" id="PF08638"/>
    </source>
</evidence>
<feature type="region of interest" description="Disordered" evidence="8">
    <location>
        <begin position="352"/>
        <end position="418"/>
    </location>
</feature>
<keyword evidence="5 7" id="KW-0804">Transcription</keyword>
<keyword evidence="4 7" id="KW-0010">Activator</keyword>
<sequence length="1495" mass="155249">MADAQLTGLQLVAFRDVLENVVQASHAGLQELVDRLPALADEERKRQLLQHLQTTRQQLQRLHVCAQWAHKAKAVNTCREVLKASQDHGTAFVHAADELFRLHEELRFSRVPLFDVSTALHIMQTGNYRLLPSVIEDELARPGQRLQRPGEVLETQLAEQQRDALRRVDFLLRSKLLAMELPAGMRVLRVRQGQATVAGVGGQYTAQLTLVPSPRDDVTLAKYRPPGDAGDAAGALKEEPEVQQPAAAAAATADEAPSTSAAAQLTAGGSSTGGPAAADQQQQRQGPEGWRWQLLSLELLPAMSGQDPPVLQQQQAAWLQQHIEQRMWAAGDVEQLVRLGKAAWVALPQLPTAEKSQSRKGGTPAPSASQAPSQLPVSMAVAAADGKGKQPVVKEEPVSRQQDEQQQQRQQEVEGSEGLPLFARSPLEAMHGMLCQTAGRLALFSILLIDARQLEAGSWKGSLKLSRASTGSGIRLAYWYQLPSISYAELQCLQEGQAFQPAAELGSAAAPTQRQEPLSVDVSLRDDGCLAASSSPQLQHPLTGAPVHLLLSLNSKASLDAGSLLSQAAACSAAVHLAAVQAVLQRGGRLASAGCHPELVLPGGSAAGSAASADAVRASPQLLLWSSGSLQLSLSVQLRSGRLLLAAGPHMLESEQGGSVAAAVTAAQQQLDASQRDALTQPLPAGSTRGMLAARLAAEALARLSLQLTMRQQVDAAAADAAACGLRRAALPHRLLQQHFQKVSLLLAPLSANVLTLALPSYPPPADMQQWAQRQQQQQSRRQPASASSAVPALDIGATCCFLLLDFGHTAAAAAKKLEPEQRNGDGCTSAGGAPPCRVLLAVCSCTSRGTVTRVLSVSEVPEHVVRDAQARPGTATAAAARGMPASNRKRRGDSNGDSTAPDGLAAAAVVDSNGIGRSGGGTATLCFAPLAAWCRRQASWAALRAQMQLLPVKYSEDLVLSSHPAPGQPLSPPQHIICLPKAPVLAELEAWAAAHLVAAAKGGTCQQATSGQAARKPVASLQLEPEEAEGCSGCWRVDIASSYFGSLQQLLQRQGVALAPPAADASHMDLHSGGLTLRYSLREGHSVLTAVTDMARVGLLHLSLVRLAGCMAANPLAAAARALAAAPPAAAAAAAAPVPPGGENGALKAADILDFLADSEEEQEAAEPANGSAPVQQANGKVEEAEQETGAEAQGSQHPQQPSDAPPHSLLWPLPGCGSLQLLEAGISHMAMLVAAPPLLASQAQQQQQQQPPPVRVTVSWASMLSSAAAAASHAAASGSGNGSDAASSSSGTLKHIQCCVACQPPLPAPLTAALAEQLQGGRPDLFLDSICLMAHSAAAVEAALTLQSQRAAGLLPGSVKVLSPGGAAATSSALRLRVQLQQGDRAATLCLSFHAAGYTLLQLQPAQTHAACAAAASWLPPLWQRLADRVPSFAALDRAAPAQPAADGSAQGAAASAEATHRHHVRQAWVHSAGIGAALAEVMHALGAPPGGG</sequence>
<feature type="compositionally biased region" description="Polar residues" evidence="8">
    <location>
        <begin position="366"/>
        <end position="376"/>
    </location>
</feature>
<dbReference type="InterPro" id="IPR055122">
    <property type="entry name" value="Med14_N"/>
</dbReference>
<feature type="domain" description="Mediator complex subunit MED14 N-terminal" evidence="9">
    <location>
        <begin position="12"/>
        <end position="210"/>
    </location>
</feature>
<feature type="compositionally biased region" description="Low complexity" evidence="8">
    <location>
        <begin position="245"/>
        <end position="278"/>
    </location>
</feature>
<feature type="region of interest" description="Disordered" evidence="8">
    <location>
        <begin position="217"/>
        <end position="288"/>
    </location>
</feature>
<accession>A0A9D4YVU7</accession>
<evidence type="ECO:0000313" key="10">
    <source>
        <dbReference type="EMBL" id="KAI3428580.1"/>
    </source>
</evidence>
<keyword evidence="6 7" id="KW-0539">Nucleus</keyword>
<evidence type="ECO:0000256" key="4">
    <source>
        <dbReference type="ARBA" id="ARBA00023159"/>
    </source>
</evidence>
<reference evidence="10" key="2">
    <citation type="submission" date="2020-11" db="EMBL/GenBank/DDBJ databases">
        <authorList>
            <person name="Cecchin M."/>
            <person name="Marcolungo L."/>
            <person name="Rossato M."/>
            <person name="Girolomoni L."/>
            <person name="Cosentino E."/>
            <person name="Cuine S."/>
            <person name="Li-Beisson Y."/>
            <person name="Delledonne M."/>
            <person name="Ballottari M."/>
        </authorList>
    </citation>
    <scope>NUCLEOTIDE SEQUENCE</scope>
    <source>
        <strain evidence="10">211/11P</strain>
        <tissue evidence="10">Whole cell</tissue>
    </source>
</reference>
<proteinExistence type="inferred from homology"/>
<dbReference type="PANTHER" id="PTHR12809">
    <property type="entry name" value="MEDIATOR COMPLEX SUBUNIT"/>
    <property type="match status" value="1"/>
</dbReference>
<feature type="compositionally biased region" description="Low complexity" evidence="8">
    <location>
        <begin position="769"/>
        <end position="788"/>
    </location>
</feature>
<feature type="region of interest" description="Disordered" evidence="8">
    <location>
        <begin position="766"/>
        <end position="788"/>
    </location>
</feature>